<dbReference type="CDD" id="cd16894">
    <property type="entry name" value="MltD-like"/>
    <property type="match status" value="1"/>
</dbReference>
<protein>
    <submittedName>
        <fullName evidence="3">Transglycosylase SLT domain-containing protein</fullName>
    </submittedName>
</protein>
<sequence length="275" mass="31479">MIKKHLLACSVMLVLTVLIKASIYQVKPVQTVSKKTSQNEQTLATEVKAEAPKSRLNFANEDLPVGDPKVNYKVYKALKNHSYEKIQTTKLHRKAMQWFPVIEPILRIYGIPEDFKYIPLVESGLQAGTSPKGASGYWQFMPGTARNYGLRVNSAVDERQDMRKSTVAACKYLNEMYKSLKSWTLVAAAYNLGDVKLLRQINRQNQDNYFKLKLNRETGSYIYNLVSMKQIIENPSKYGFVEKPKLLAYKNAKKSDFKDPIVERIGLQLYNPQVN</sequence>
<reference evidence="3 4" key="1">
    <citation type="submission" date="2019-11" db="EMBL/GenBank/DDBJ databases">
        <title>Pedobacter sp. HMF7647 Genome sequencing and assembly.</title>
        <authorList>
            <person name="Kang H."/>
            <person name="Kim H."/>
            <person name="Joh K."/>
        </authorList>
    </citation>
    <scope>NUCLEOTIDE SEQUENCE [LARGE SCALE GENOMIC DNA]</scope>
    <source>
        <strain evidence="3 4">HMF7647</strain>
    </source>
</reference>
<proteinExistence type="inferred from homology"/>
<comment type="similarity">
    <text evidence="1">Belongs to the transglycosylase Slt family.</text>
</comment>
<dbReference type="Pfam" id="PF01464">
    <property type="entry name" value="SLT"/>
    <property type="match status" value="1"/>
</dbReference>
<dbReference type="Proteomes" id="UP000466586">
    <property type="component" value="Unassembled WGS sequence"/>
</dbReference>
<evidence type="ECO:0000259" key="2">
    <source>
        <dbReference type="Pfam" id="PF01464"/>
    </source>
</evidence>
<evidence type="ECO:0000256" key="1">
    <source>
        <dbReference type="ARBA" id="ARBA00007734"/>
    </source>
</evidence>
<keyword evidence="4" id="KW-1185">Reference proteome</keyword>
<dbReference type="Gene3D" id="1.10.530.10">
    <property type="match status" value="1"/>
</dbReference>
<dbReference type="SUPFAM" id="SSF53955">
    <property type="entry name" value="Lysozyme-like"/>
    <property type="match status" value="1"/>
</dbReference>
<accession>A0A7K1YBI3</accession>
<dbReference type="AlphaFoldDB" id="A0A7K1YBI3"/>
<gene>
    <name evidence="3" type="ORF">GS399_12465</name>
</gene>
<dbReference type="InterPro" id="IPR008258">
    <property type="entry name" value="Transglycosylase_SLT_dom_1"/>
</dbReference>
<evidence type="ECO:0000313" key="3">
    <source>
        <dbReference type="EMBL" id="MXV51790.1"/>
    </source>
</evidence>
<name>A0A7K1YBI3_9SPHI</name>
<dbReference type="InterPro" id="IPR023346">
    <property type="entry name" value="Lysozyme-like_dom_sf"/>
</dbReference>
<dbReference type="EMBL" id="WVHT01000005">
    <property type="protein sequence ID" value="MXV51790.1"/>
    <property type="molecule type" value="Genomic_DNA"/>
</dbReference>
<comment type="caution">
    <text evidence="3">The sequence shown here is derived from an EMBL/GenBank/DDBJ whole genome shotgun (WGS) entry which is preliminary data.</text>
</comment>
<feature type="domain" description="Transglycosylase SLT" evidence="2">
    <location>
        <begin position="114"/>
        <end position="209"/>
    </location>
</feature>
<dbReference type="PANTHER" id="PTHR37423:SF2">
    <property type="entry name" value="MEMBRANE-BOUND LYTIC MUREIN TRANSGLYCOSYLASE C"/>
    <property type="match status" value="1"/>
</dbReference>
<dbReference type="PANTHER" id="PTHR37423">
    <property type="entry name" value="SOLUBLE LYTIC MUREIN TRANSGLYCOSYLASE-RELATED"/>
    <property type="match status" value="1"/>
</dbReference>
<organism evidence="3 4">
    <name type="scientific">Hufsiella arboris</name>
    <dbReference type="NCBI Taxonomy" id="2695275"/>
    <lineage>
        <taxon>Bacteria</taxon>
        <taxon>Pseudomonadati</taxon>
        <taxon>Bacteroidota</taxon>
        <taxon>Sphingobacteriia</taxon>
        <taxon>Sphingobacteriales</taxon>
        <taxon>Sphingobacteriaceae</taxon>
        <taxon>Hufsiella</taxon>
    </lineage>
</organism>
<evidence type="ECO:0000313" key="4">
    <source>
        <dbReference type="Proteomes" id="UP000466586"/>
    </source>
</evidence>
<dbReference type="RefSeq" id="WP_160844966.1">
    <property type="nucleotide sequence ID" value="NZ_WVHT01000005.1"/>
</dbReference>